<accession>A0ABW1VM67</accession>
<keyword evidence="4" id="KW-0472">Membrane</keyword>
<dbReference type="Gene3D" id="3.30.565.10">
    <property type="entry name" value="Histidine kinase-like ATPase, C-terminal domain"/>
    <property type="match status" value="1"/>
</dbReference>
<dbReference type="Pfam" id="PF01627">
    <property type="entry name" value="Hpt"/>
    <property type="match status" value="1"/>
</dbReference>
<feature type="domain" description="Histidine kinase" evidence="5">
    <location>
        <begin position="455"/>
        <end position="669"/>
    </location>
</feature>
<dbReference type="PROSITE" id="PS50894">
    <property type="entry name" value="HPT"/>
    <property type="match status" value="1"/>
</dbReference>
<dbReference type="InterPro" id="IPR036641">
    <property type="entry name" value="HPT_dom_sf"/>
</dbReference>
<sequence length="880" mass="99813">MSGKNNSPLSGHLLKFLIFFNVIVIAIIISVIYDSLGTQLHHQQTLVENFARSTQLRIDNYRFATWQIYGNQTSADDATDDDSATLQETRLRADVYAPAQDRHKTEALIFGSHDSNTLASARSATDFLDSFWALKKNTWSMYYLNGQDNSLTMISTLPLKDMLSRYNGESITGLVSARRAEMLQQANTLDERESFSGLRHLPNSNDYYFTLRTTFNQPGHLATVLAFDLPVDDLLNGDLRPEWLTFHNTENLNGNNDTRNSDSLNLATTSVDLVAPLNASPMTITYHLPVMVLLHQALQGSFLTLSLSLLLLMLSVAGSFWLRRVPAPAEESPDPETDLLRQMNKEMVDSLPIGFLIYDFNTRQEVVSNEKAAQLIPHLNLQKIITLSDGDRGVLQVTVNNEVYEVRHQQSQCSPQYCFFMIRNQDREILVNKKLQHAQKILDQNHQMRHQLLENIGNAFRQPLHRLLQRLTSLHGQLDEPGWQQLIDSGEHLVRMTGNIILLTRLENRQWSADLQPFCLQQLIDDIVSTLLPSINQRGLEIIVSNLRPADEIRLGDRNLLREILLTLLWYSFGTTHWGKISVRISASPEHTDRLLINIVDTGQGLNKTELANADFPFSGEVSTVNDEKSNSMDLFFCRQFCQTLNGKLDIISKPGIGSHFSLLMPLPVQQQGIDQEEKILDGITVLVDVVVDDIYKIVSRQLEFWGAKCLIADDRVPGQDYDFLLTDVPARLSGWALLITGSEQGYTAINAQQYRVNYNLNQAFLDALLLLIEKQLTKDETEEAPESNTGDMLKEPEYFQIFKDTVPDDVEKLYLEISDNDYAALALTAHRLKGVFAMLGLQDGKVYCEQLERLIEERDDLNIKNTTSDIEHYVNSLLQ</sequence>
<dbReference type="InterPro" id="IPR008207">
    <property type="entry name" value="Sig_transdc_His_kin_Hpt_dom"/>
</dbReference>
<dbReference type="InterPro" id="IPR030861">
    <property type="entry name" value="Ptransferase_RcsD"/>
</dbReference>
<evidence type="ECO:0000313" key="7">
    <source>
        <dbReference type="EMBL" id="MFC6361685.1"/>
    </source>
</evidence>
<evidence type="ECO:0000259" key="6">
    <source>
        <dbReference type="PROSITE" id="PS50894"/>
    </source>
</evidence>
<dbReference type="PROSITE" id="PS50109">
    <property type="entry name" value="HIS_KIN"/>
    <property type="match status" value="1"/>
</dbReference>
<evidence type="ECO:0000256" key="2">
    <source>
        <dbReference type="ARBA" id="ARBA00023012"/>
    </source>
</evidence>
<dbReference type="InterPro" id="IPR038616">
    <property type="entry name" value="RcsD_ABL_sf"/>
</dbReference>
<organism evidence="7 8">
    <name type="scientific">Tatumella punctata</name>
    <dbReference type="NCBI Taxonomy" id="399969"/>
    <lineage>
        <taxon>Bacteria</taxon>
        <taxon>Pseudomonadati</taxon>
        <taxon>Pseudomonadota</taxon>
        <taxon>Gammaproteobacteria</taxon>
        <taxon>Enterobacterales</taxon>
        <taxon>Erwiniaceae</taxon>
        <taxon>Tatumella</taxon>
    </lineage>
</organism>
<dbReference type="CDD" id="cd00088">
    <property type="entry name" value="HPT"/>
    <property type="match status" value="1"/>
</dbReference>
<keyword evidence="4" id="KW-1133">Transmembrane helix</keyword>
<dbReference type="SUPFAM" id="SSF47226">
    <property type="entry name" value="Histidine-containing phosphotransfer domain, HPT domain"/>
    <property type="match status" value="1"/>
</dbReference>
<evidence type="ECO:0000256" key="1">
    <source>
        <dbReference type="ARBA" id="ARBA00022553"/>
    </source>
</evidence>
<evidence type="ECO:0000256" key="4">
    <source>
        <dbReference type="SAM" id="Phobius"/>
    </source>
</evidence>
<dbReference type="RefSeq" id="WP_212707202.1">
    <property type="nucleotide sequence ID" value="NZ_BAAAFW010000095.1"/>
</dbReference>
<reference evidence="8" key="1">
    <citation type="journal article" date="2019" name="Int. J. Syst. Evol. Microbiol.">
        <title>The Global Catalogue of Microorganisms (GCM) 10K type strain sequencing project: providing services to taxonomists for standard genome sequencing and annotation.</title>
        <authorList>
            <consortium name="The Broad Institute Genomics Platform"/>
            <consortium name="The Broad Institute Genome Sequencing Center for Infectious Disease"/>
            <person name="Wu L."/>
            <person name="Ma J."/>
        </authorList>
    </citation>
    <scope>NUCLEOTIDE SEQUENCE [LARGE SCALE GENOMIC DNA]</scope>
    <source>
        <strain evidence="8">CGMCC 4.1530</strain>
    </source>
</reference>
<keyword evidence="1 3" id="KW-0597">Phosphoprotein</keyword>
<feature type="domain" description="HPt" evidence="6">
    <location>
        <begin position="792"/>
        <end position="880"/>
    </location>
</feature>
<dbReference type="PANTHER" id="PTHR43719:SF28">
    <property type="entry name" value="PEROXIDE STRESS-ACTIVATED HISTIDINE KINASE MAK1-RELATED"/>
    <property type="match status" value="1"/>
</dbReference>
<dbReference type="InterPro" id="IPR036890">
    <property type="entry name" value="HATPase_C_sf"/>
</dbReference>
<dbReference type="PANTHER" id="PTHR43719">
    <property type="entry name" value="TWO-COMPONENT HISTIDINE KINASE"/>
    <property type="match status" value="1"/>
</dbReference>
<evidence type="ECO:0000313" key="8">
    <source>
        <dbReference type="Proteomes" id="UP001596215"/>
    </source>
</evidence>
<dbReference type="NCBIfam" id="NF007907">
    <property type="entry name" value="PRK10618.1"/>
    <property type="match status" value="1"/>
</dbReference>
<dbReference type="Pfam" id="PF16359">
    <property type="entry name" value="RcsD_ABL"/>
    <property type="match status" value="1"/>
</dbReference>
<comment type="caution">
    <text evidence="7">The sequence shown here is derived from an EMBL/GenBank/DDBJ whole genome shotgun (WGS) entry which is preliminary data.</text>
</comment>
<dbReference type="InterPro" id="IPR005467">
    <property type="entry name" value="His_kinase_dom"/>
</dbReference>
<dbReference type="EC" id="2.7.2.-" evidence="7"/>
<keyword evidence="4" id="KW-0812">Transmembrane</keyword>
<keyword evidence="8" id="KW-1185">Reference proteome</keyword>
<dbReference type="Pfam" id="PF02518">
    <property type="entry name" value="HATPase_c"/>
    <property type="match status" value="1"/>
</dbReference>
<feature type="transmembrane region" description="Helical" evidence="4">
    <location>
        <begin position="12"/>
        <end position="33"/>
    </location>
</feature>
<feature type="modified residue" description="Phosphohistidine" evidence="3">
    <location>
        <position position="831"/>
    </location>
</feature>
<evidence type="ECO:0000256" key="3">
    <source>
        <dbReference type="PROSITE-ProRule" id="PRU00110"/>
    </source>
</evidence>
<dbReference type="SUPFAM" id="SSF55874">
    <property type="entry name" value="ATPase domain of HSP90 chaperone/DNA topoisomerase II/histidine kinase"/>
    <property type="match status" value="1"/>
</dbReference>
<protein>
    <submittedName>
        <fullName evidence="7">Phosphotransferase RcsD</fullName>
        <ecNumber evidence="7">2.7.2.-</ecNumber>
    </submittedName>
</protein>
<dbReference type="InterPro" id="IPR003594">
    <property type="entry name" value="HATPase_dom"/>
</dbReference>
<dbReference type="EMBL" id="JBHSUC010000005">
    <property type="protein sequence ID" value="MFC6361685.1"/>
    <property type="molecule type" value="Genomic_DNA"/>
</dbReference>
<keyword evidence="7" id="KW-0808">Transferase</keyword>
<proteinExistence type="predicted"/>
<dbReference type="InterPro" id="IPR032306">
    <property type="entry name" value="RcsD_ABL"/>
</dbReference>
<dbReference type="InterPro" id="IPR050956">
    <property type="entry name" value="2C_system_His_kinase"/>
</dbReference>
<dbReference type="Proteomes" id="UP001596215">
    <property type="component" value="Unassembled WGS sequence"/>
</dbReference>
<dbReference type="Gene3D" id="1.20.120.160">
    <property type="entry name" value="HPT domain"/>
    <property type="match status" value="1"/>
</dbReference>
<keyword evidence="2" id="KW-0902">Two-component regulatory system</keyword>
<gene>
    <name evidence="7" type="primary">rcsD</name>
    <name evidence="7" type="ORF">ACFP73_06145</name>
</gene>
<evidence type="ECO:0000259" key="5">
    <source>
        <dbReference type="PROSITE" id="PS50109"/>
    </source>
</evidence>
<name>A0ABW1VM67_9GAMM</name>
<dbReference type="Gene3D" id="3.40.50.11620">
    <property type="entry name" value="Phosphotransferase RcsD, RcsD-ABL domain"/>
    <property type="match status" value="1"/>
</dbReference>
<dbReference type="GO" id="GO:0016740">
    <property type="term" value="F:transferase activity"/>
    <property type="evidence" value="ECO:0007669"/>
    <property type="project" value="UniProtKB-KW"/>
</dbReference>